<keyword evidence="2" id="KW-0496">Mitochondrion</keyword>
<feature type="transmembrane region" description="Helical" evidence="1">
    <location>
        <begin position="51"/>
        <end position="72"/>
    </location>
</feature>
<dbReference type="EMBL" id="KU746821">
    <property type="protein sequence ID" value="AOT84270.1"/>
    <property type="molecule type" value="Genomic_DNA"/>
</dbReference>
<dbReference type="AlphaFoldDB" id="A0A1P8C793"/>
<sequence length="73" mass="8448">MMKQDILVLISLLILISFGLLKWHKILMIIIIIEGISAILMAEMLQWPSCLQVLMVFVFFVSEAIMIIVSFFF</sequence>
<keyword evidence="1" id="KW-1133">Transmembrane helix</keyword>
<evidence type="ECO:0000313" key="2">
    <source>
        <dbReference type="EMBL" id="AOT84270.1"/>
    </source>
</evidence>
<organism evidence="2">
    <name type="scientific">Xiphinema pachtaicum</name>
    <dbReference type="NCBI Taxonomy" id="260251"/>
    <lineage>
        <taxon>Eukaryota</taxon>
        <taxon>Metazoa</taxon>
        <taxon>Ecdysozoa</taxon>
        <taxon>Nematoda</taxon>
        <taxon>Enoplea</taxon>
        <taxon>Dorylaimia</taxon>
        <taxon>Dorylaimida</taxon>
        <taxon>Dorylaimina</taxon>
        <taxon>Longidoroidea</taxon>
        <taxon>Longidoridae</taxon>
        <taxon>Xiphinema</taxon>
    </lineage>
</organism>
<gene>
    <name evidence="2" type="primary">ND4L</name>
</gene>
<keyword evidence="1" id="KW-0472">Membrane</keyword>
<accession>A0A1P8C793</accession>
<dbReference type="GeneID" id="31080186"/>
<reference evidence="2" key="1">
    <citation type="journal article" date="2017" name="Sci. Rep.">
        <title>Mitochondrial genome diversity in dagger and needle nematodes (Nematoda: Longidoridae).</title>
        <authorList>
            <person name="Palomares-Rius J.E."/>
            <person name="Cantalapiedra-Navarrete C."/>
            <person name="Archidona-Yuste A."/>
            <person name="Blok V.C."/>
            <person name="Castillo P."/>
        </authorList>
    </citation>
    <scope>NUCLEOTIDE SEQUENCE</scope>
    <source>
        <strain evidence="2">IAS</strain>
    </source>
</reference>
<proteinExistence type="predicted"/>
<name>A0A1P8C793_9BILA</name>
<feature type="transmembrane region" description="Helical" evidence="1">
    <location>
        <begin position="26"/>
        <end position="45"/>
    </location>
</feature>
<protein>
    <submittedName>
        <fullName evidence="2">NADH dehydrogenase subunit 4L</fullName>
    </submittedName>
</protein>
<evidence type="ECO:0000256" key="1">
    <source>
        <dbReference type="SAM" id="Phobius"/>
    </source>
</evidence>
<geneLocation type="mitochondrion" evidence="2"/>
<keyword evidence="1" id="KW-0812">Transmembrane</keyword>
<dbReference type="RefSeq" id="YP_009346459.1">
    <property type="nucleotide sequence ID" value="NC_033870.1"/>
</dbReference>
<dbReference type="CTD" id="4539"/>